<accession>A0A812SQ47</accession>
<keyword evidence="2" id="KW-1185">Reference proteome</keyword>
<dbReference type="Proteomes" id="UP000604046">
    <property type="component" value="Unassembled WGS sequence"/>
</dbReference>
<proteinExistence type="predicted"/>
<dbReference type="PANTHER" id="PTHR35514">
    <property type="entry name" value="THYLAKOID LUMENAL 15.0 KDA PROTEIN 2, CHLOROPLASTIC"/>
    <property type="match status" value="1"/>
</dbReference>
<comment type="caution">
    <text evidence="1">The sequence shown here is derived from an EMBL/GenBank/DDBJ whole genome shotgun (WGS) entry which is preliminary data.</text>
</comment>
<reference evidence="1" key="1">
    <citation type="submission" date="2021-02" db="EMBL/GenBank/DDBJ databases">
        <authorList>
            <person name="Dougan E. K."/>
            <person name="Rhodes N."/>
            <person name="Thang M."/>
            <person name="Chan C."/>
        </authorList>
    </citation>
    <scope>NUCLEOTIDE SEQUENCE</scope>
</reference>
<name>A0A812SQ47_9DINO</name>
<evidence type="ECO:0000313" key="1">
    <source>
        <dbReference type="EMBL" id="CAE7492128.1"/>
    </source>
</evidence>
<organism evidence="1 2">
    <name type="scientific">Symbiodinium natans</name>
    <dbReference type="NCBI Taxonomy" id="878477"/>
    <lineage>
        <taxon>Eukaryota</taxon>
        <taxon>Sar</taxon>
        <taxon>Alveolata</taxon>
        <taxon>Dinophyceae</taxon>
        <taxon>Suessiales</taxon>
        <taxon>Symbiodiniaceae</taxon>
        <taxon>Symbiodinium</taxon>
    </lineage>
</organism>
<dbReference type="AlphaFoldDB" id="A0A812SQ47"/>
<gene>
    <name evidence="1" type="ORF">SNAT2548_LOCUS27581</name>
</gene>
<protein>
    <recommendedName>
        <fullName evidence="3">Thylakoid lumenal 15.0 kDa protein 2, chloroplastic</fullName>
    </recommendedName>
</protein>
<sequence>MHIQAPAFVAVPRDNDRPGVLLFCSTKLASYPSPVPRSSSSRWDRRGLLGLVVLAQAPAAEAKRPEGVNRPELLPKTDAATTPVIDVARILTNSQERELAGYISEIETKAKVRVRVLTQTFPNTPGLAIRDYWQPDGRTVIYVHDTGGLGEGYVVNFNAGAEVEKMKPLTYWRQVQNTYGNRYYIRDHGDGDTVVDVVKALKEGFIPEEGSK</sequence>
<dbReference type="EMBL" id="CAJNDS010002478">
    <property type="protein sequence ID" value="CAE7492128.1"/>
    <property type="molecule type" value="Genomic_DNA"/>
</dbReference>
<dbReference type="OrthoDB" id="417797at2759"/>
<dbReference type="PANTHER" id="PTHR35514:SF1">
    <property type="entry name" value="THYLAKOID LUMENAL 15.0 KDA PROTEIN 2, CHLOROPLASTIC"/>
    <property type="match status" value="1"/>
</dbReference>
<evidence type="ECO:0000313" key="2">
    <source>
        <dbReference type="Proteomes" id="UP000604046"/>
    </source>
</evidence>
<evidence type="ECO:0008006" key="3">
    <source>
        <dbReference type="Google" id="ProtNLM"/>
    </source>
</evidence>